<keyword evidence="1" id="KW-0001">2Fe-2S</keyword>
<organism evidence="7">
    <name type="scientific">marine metagenome</name>
    <dbReference type="NCBI Taxonomy" id="408172"/>
    <lineage>
        <taxon>unclassified sequences</taxon>
        <taxon>metagenomes</taxon>
        <taxon>ecological metagenomes</taxon>
    </lineage>
</organism>
<evidence type="ECO:0000256" key="4">
    <source>
        <dbReference type="ARBA" id="ARBA00023004"/>
    </source>
</evidence>
<sequence>MRFMTDTTNPNKRFDNHIEYLEEETGKSLPMWTYASEELLELEYREVFLKTWQFAGHVSDVQKPGEYLVFDLWRDSAIIMMGKDGVLRAFQNVCTHRASRLLDGEGQCKSAIQCQYHGWTFNHDGSLKGISEPKKFPECDKTKMGLNLVELEVYQGFIFVKMEKSDCLSVKDQYAPIDELVAAYHTEDLVRVAGAFGQEWDCNWKLTLDNYAEN</sequence>
<feature type="non-terminal residue" evidence="7">
    <location>
        <position position="214"/>
    </location>
</feature>
<dbReference type="GO" id="GO:0016491">
    <property type="term" value="F:oxidoreductase activity"/>
    <property type="evidence" value="ECO:0007669"/>
    <property type="project" value="UniProtKB-KW"/>
</dbReference>
<reference evidence="7" key="1">
    <citation type="submission" date="2018-05" db="EMBL/GenBank/DDBJ databases">
        <authorList>
            <person name="Lanie J.A."/>
            <person name="Ng W.-L."/>
            <person name="Kazmierczak K.M."/>
            <person name="Andrzejewski T.M."/>
            <person name="Davidsen T.M."/>
            <person name="Wayne K.J."/>
            <person name="Tettelin H."/>
            <person name="Glass J.I."/>
            <person name="Rusch D."/>
            <person name="Podicherti R."/>
            <person name="Tsui H.-C.T."/>
            <person name="Winkler M.E."/>
        </authorList>
    </citation>
    <scope>NUCLEOTIDE SEQUENCE</scope>
</reference>
<dbReference type="CDD" id="cd03469">
    <property type="entry name" value="Rieske_RO_Alpha_N"/>
    <property type="match status" value="1"/>
</dbReference>
<keyword evidence="3" id="KW-0560">Oxidoreductase</keyword>
<evidence type="ECO:0000256" key="1">
    <source>
        <dbReference type="ARBA" id="ARBA00022714"/>
    </source>
</evidence>
<evidence type="ECO:0000256" key="5">
    <source>
        <dbReference type="ARBA" id="ARBA00023014"/>
    </source>
</evidence>
<dbReference type="Pfam" id="PF00355">
    <property type="entry name" value="Rieske"/>
    <property type="match status" value="1"/>
</dbReference>
<evidence type="ECO:0000256" key="2">
    <source>
        <dbReference type="ARBA" id="ARBA00022723"/>
    </source>
</evidence>
<dbReference type="InterPro" id="IPR017941">
    <property type="entry name" value="Rieske_2Fe-2S"/>
</dbReference>
<dbReference type="InterPro" id="IPR036922">
    <property type="entry name" value="Rieske_2Fe-2S_sf"/>
</dbReference>
<keyword evidence="2" id="KW-0479">Metal-binding</keyword>
<evidence type="ECO:0000259" key="6">
    <source>
        <dbReference type="PROSITE" id="PS51296"/>
    </source>
</evidence>
<gene>
    <name evidence="7" type="ORF">METZ01_LOCUS416833</name>
</gene>
<accession>A0A382WZE6</accession>
<dbReference type="InterPro" id="IPR001663">
    <property type="entry name" value="Rng_hydr_dOase-A"/>
</dbReference>
<dbReference type="Gene3D" id="2.102.10.10">
    <property type="entry name" value="Rieske [2Fe-2S] iron-sulphur domain"/>
    <property type="match status" value="1"/>
</dbReference>
<dbReference type="PROSITE" id="PS51296">
    <property type="entry name" value="RIESKE"/>
    <property type="match status" value="1"/>
</dbReference>
<dbReference type="GO" id="GO:0051537">
    <property type="term" value="F:2 iron, 2 sulfur cluster binding"/>
    <property type="evidence" value="ECO:0007669"/>
    <property type="project" value="UniProtKB-KW"/>
</dbReference>
<feature type="domain" description="Rieske" evidence="6">
    <location>
        <begin position="52"/>
        <end position="160"/>
    </location>
</feature>
<dbReference type="SUPFAM" id="SSF55961">
    <property type="entry name" value="Bet v1-like"/>
    <property type="match status" value="1"/>
</dbReference>
<keyword evidence="4" id="KW-0408">Iron</keyword>
<dbReference type="PRINTS" id="PR00090">
    <property type="entry name" value="RNGDIOXGNASE"/>
</dbReference>
<evidence type="ECO:0000256" key="3">
    <source>
        <dbReference type="ARBA" id="ARBA00023002"/>
    </source>
</evidence>
<name>A0A382WZE6_9ZZZZ</name>
<keyword evidence="5" id="KW-0411">Iron-sulfur</keyword>
<proteinExistence type="predicted"/>
<dbReference type="GO" id="GO:0046872">
    <property type="term" value="F:metal ion binding"/>
    <property type="evidence" value="ECO:0007669"/>
    <property type="project" value="UniProtKB-KW"/>
</dbReference>
<evidence type="ECO:0000313" key="7">
    <source>
        <dbReference type="EMBL" id="SVD63979.1"/>
    </source>
</evidence>
<dbReference type="Gene3D" id="3.90.380.10">
    <property type="entry name" value="Naphthalene 1,2-dioxygenase Alpha Subunit, Chain A, domain 1"/>
    <property type="match status" value="1"/>
</dbReference>
<dbReference type="AlphaFoldDB" id="A0A382WZE6"/>
<dbReference type="SUPFAM" id="SSF50022">
    <property type="entry name" value="ISP domain"/>
    <property type="match status" value="1"/>
</dbReference>
<dbReference type="EMBL" id="UINC01163587">
    <property type="protein sequence ID" value="SVD63979.1"/>
    <property type="molecule type" value="Genomic_DNA"/>
</dbReference>
<dbReference type="PANTHER" id="PTHR43756">
    <property type="entry name" value="CHOLINE MONOOXYGENASE, CHLOROPLASTIC"/>
    <property type="match status" value="1"/>
</dbReference>
<dbReference type="PANTHER" id="PTHR43756:SF5">
    <property type="entry name" value="CHOLINE MONOOXYGENASE, CHLOROPLASTIC"/>
    <property type="match status" value="1"/>
</dbReference>
<protein>
    <recommendedName>
        <fullName evidence="6">Rieske domain-containing protein</fullName>
    </recommendedName>
</protein>